<organism evidence="2 3">
    <name type="scientific">Paraphaeosphaeria minitans</name>
    <dbReference type="NCBI Taxonomy" id="565426"/>
    <lineage>
        <taxon>Eukaryota</taxon>
        <taxon>Fungi</taxon>
        <taxon>Dikarya</taxon>
        <taxon>Ascomycota</taxon>
        <taxon>Pezizomycotina</taxon>
        <taxon>Dothideomycetes</taxon>
        <taxon>Pleosporomycetidae</taxon>
        <taxon>Pleosporales</taxon>
        <taxon>Massarineae</taxon>
        <taxon>Didymosphaeriaceae</taxon>
        <taxon>Paraphaeosphaeria</taxon>
    </lineage>
</organism>
<reference evidence="2" key="1">
    <citation type="journal article" date="2020" name="Mol. Plant Microbe Interact.">
        <title>Genome Sequence of the Biocontrol Agent Coniothyrium minitans strain Conio (IMI 134523).</title>
        <authorList>
            <person name="Patel D."/>
            <person name="Shittu T.A."/>
            <person name="Baroncelli R."/>
            <person name="Muthumeenakshi S."/>
            <person name="Osborne T.H."/>
            <person name="Janganan T.K."/>
            <person name="Sreenivasaprasad S."/>
        </authorList>
    </citation>
    <scope>NUCLEOTIDE SEQUENCE</scope>
    <source>
        <strain evidence="2">Conio</strain>
    </source>
</reference>
<feature type="compositionally biased region" description="Basic residues" evidence="1">
    <location>
        <begin position="142"/>
        <end position="155"/>
    </location>
</feature>
<evidence type="ECO:0000313" key="3">
    <source>
        <dbReference type="Proteomes" id="UP000756921"/>
    </source>
</evidence>
<gene>
    <name evidence="2" type="ORF">PMIN01_02674</name>
</gene>
<proteinExistence type="predicted"/>
<comment type="caution">
    <text evidence="2">The sequence shown here is derived from an EMBL/GenBank/DDBJ whole genome shotgun (WGS) entry which is preliminary data.</text>
</comment>
<evidence type="ECO:0000256" key="1">
    <source>
        <dbReference type="SAM" id="MobiDB-lite"/>
    </source>
</evidence>
<dbReference type="EMBL" id="WJXW01000002">
    <property type="protein sequence ID" value="KAF9740039.1"/>
    <property type="molecule type" value="Genomic_DNA"/>
</dbReference>
<feature type="region of interest" description="Disordered" evidence="1">
    <location>
        <begin position="111"/>
        <end position="226"/>
    </location>
</feature>
<accession>A0A9P6GR54</accession>
<keyword evidence="3" id="KW-1185">Reference proteome</keyword>
<dbReference type="OrthoDB" id="3944862at2759"/>
<evidence type="ECO:0000313" key="2">
    <source>
        <dbReference type="EMBL" id="KAF9740039.1"/>
    </source>
</evidence>
<feature type="compositionally biased region" description="Polar residues" evidence="1">
    <location>
        <begin position="156"/>
        <end position="172"/>
    </location>
</feature>
<name>A0A9P6GR54_9PLEO</name>
<dbReference type="AlphaFoldDB" id="A0A9P6GR54"/>
<dbReference type="Proteomes" id="UP000756921">
    <property type="component" value="Unassembled WGS sequence"/>
</dbReference>
<feature type="compositionally biased region" description="Polar residues" evidence="1">
    <location>
        <begin position="111"/>
        <end position="134"/>
    </location>
</feature>
<sequence length="600" mass="66355">MPSPSRDRPIHLNIHDLFATSDSELENFLTPLKDRLSPYLYEYPLQGTHALDAICPELRYLLSLRDWLTVWTPGLYLANYAIGGIEISKSDSVPFAREHVGYMASKRQLTTLRMGSQTESSSNYEAETPDNTSSDDTEAQRPRRPRISSLRKRNIRTTTSPAQGVDPETSSHAMPKITTIPISEEVRHKRPNAPLKSSMKHIPGTGETSTEATISDSRSPDHHRTSYSLRRVKTVEFKRFDATGMRTVPPLKLRSSDVILNPIEGDESHGDLTIRKQNSLRGDLLCSRPGFKNVLAEPALTKTDVHVVTRAPTSEVKVLPFEPGLGIATPKMQIKKSADHCREVAWDDLLDRKTAVASQVLPTVNPREKSGLEHIDSKLHEWNRDRGPELETCAPQVALFPDDEGYAHSVTFVADDVDNAAIRAPLNSQRTSGSPSFSISTPDTAWLLRPSPQYDPEPTGKLGINKSNDSGESMLVVPDPEAVPGTIATLADQFDNTLADHRLSNIDDSEVKFRGHRDSVTVARSRLLHNGAVSPELIQVKEYTLTAKKRMHARNRGLSEEAIVVRKTPARGLFTPLIYPFSTASSPATPAPGNSQSNIQ</sequence>
<feature type="compositionally biased region" description="Polar residues" evidence="1">
    <location>
        <begin position="206"/>
        <end position="217"/>
    </location>
</feature>
<protein>
    <submittedName>
        <fullName evidence="2">Uncharacterized protein</fullName>
    </submittedName>
</protein>